<dbReference type="CDD" id="cd00298">
    <property type="entry name" value="ACD_sHsps_p23-like"/>
    <property type="match status" value="1"/>
</dbReference>
<evidence type="ECO:0000313" key="7">
    <source>
        <dbReference type="Proteomes" id="UP001224775"/>
    </source>
</evidence>
<evidence type="ECO:0000256" key="1">
    <source>
        <dbReference type="ARBA" id="ARBA00023016"/>
    </source>
</evidence>
<dbReference type="PANTHER" id="PTHR46733">
    <property type="entry name" value="26.5 KDA HEAT SHOCK PROTEIN, MITOCHONDRIAL"/>
    <property type="match status" value="1"/>
</dbReference>
<reference evidence="6" key="1">
    <citation type="submission" date="2023-06" db="EMBL/GenBank/DDBJ databases">
        <title>Survivors Of The Sea: Transcriptome response of Skeletonema marinoi to long-term dormancy.</title>
        <authorList>
            <person name="Pinder M.I.M."/>
            <person name="Kourtchenko O."/>
            <person name="Robertson E.K."/>
            <person name="Larsson T."/>
            <person name="Maumus F."/>
            <person name="Osuna-Cruz C.M."/>
            <person name="Vancaester E."/>
            <person name="Stenow R."/>
            <person name="Vandepoele K."/>
            <person name="Ploug H."/>
            <person name="Bruchert V."/>
            <person name="Godhe A."/>
            <person name="Topel M."/>
        </authorList>
    </citation>
    <scope>NUCLEOTIDE SEQUENCE</scope>
    <source>
        <strain evidence="6">R05AC</strain>
    </source>
</reference>
<dbReference type="SUPFAM" id="SSF49764">
    <property type="entry name" value="HSP20-like chaperones"/>
    <property type="match status" value="1"/>
</dbReference>
<dbReference type="InterPro" id="IPR008978">
    <property type="entry name" value="HSP20-like_chaperone"/>
</dbReference>
<feature type="region of interest" description="Disordered" evidence="4">
    <location>
        <begin position="246"/>
        <end position="306"/>
    </location>
</feature>
<dbReference type="PANTHER" id="PTHR46733:SF4">
    <property type="entry name" value="HEAT SHOCK PROTEIN 21, CHLOROPLASTIC"/>
    <property type="match status" value="1"/>
</dbReference>
<evidence type="ECO:0000256" key="2">
    <source>
        <dbReference type="PROSITE-ProRule" id="PRU00285"/>
    </source>
</evidence>
<evidence type="ECO:0000259" key="5">
    <source>
        <dbReference type="PROSITE" id="PS01031"/>
    </source>
</evidence>
<organism evidence="6 7">
    <name type="scientific">Skeletonema marinoi</name>
    <dbReference type="NCBI Taxonomy" id="267567"/>
    <lineage>
        <taxon>Eukaryota</taxon>
        <taxon>Sar</taxon>
        <taxon>Stramenopiles</taxon>
        <taxon>Ochrophyta</taxon>
        <taxon>Bacillariophyta</taxon>
        <taxon>Coscinodiscophyceae</taxon>
        <taxon>Thalassiosirophycidae</taxon>
        <taxon>Thalassiosirales</taxon>
        <taxon>Skeletonemataceae</taxon>
        <taxon>Skeletonema</taxon>
        <taxon>Skeletonema marinoi-dohrnii complex</taxon>
    </lineage>
</organism>
<feature type="compositionally biased region" description="Basic and acidic residues" evidence="4">
    <location>
        <begin position="280"/>
        <end position="306"/>
    </location>
</feature>
<dbReference type="GO" id="GO:0009408">
    <property type="term" value="P:response to heat"/>
    <property type="evidence" value="ECO:0007669"/>
    <property type="project" value="InterPro"/>
</dbReference>
<dbReference type="InterPro" id="IPR044587">
    <property type="entry name" value="HSP21-like"/>
</dbReference>
<accession>A0AAD9D421</accession>
<dbReference type="EMBL" id="JATAAI010000056">
    <property type="protein sequence ID" value="KAK1732912.1"/>
    <property type="molecule type" value="Genomic_DNA"/>
</dbReference>
<gene>
    <name evidence="6" type="ORF">QTG54_016450</name>
</gene>
<dbReference type="Gene3D" id="2.60.40.790">
    <property type="match status" value="1"/>
</dbReference>
<feature type="non-terminal residue" evidence="6">
    <location>
        <position position="1"/>
    </location>
</feature>
<comment type="caution">
    <text evidence="6">The sequence shown here is derived from an EMBL/GenBank/DDBJ whole genome shotgun (WGS) entry which is preliminary data.</text>
</comment>
<feature type="domain" description="SHSP" evidence="5">
    <location>
        <begin position="132"/>
        <end position="243"/>
    </location>
</feature>
<keyword evidence="7" id="KW-1185">Reference proteome</keyword>
<name>A0AAD9D421_9STRA</name>
<comment type="similarity">
    <text evidence="2 3">Belongs to the small heat shock protein (HSP20) family.</text>
</comment>
<evidence type="ECO:0000256" key="3">
    <source>
        <dbReference type="RuleBase" id="RU003616"/>
    </source>
</evidence>
<sequence>FDLLINLDFSQRETPIKHCICANIISKHSSKPKLKMITSSKMAIATAFLTGLLAMSASTDAYRITYLPRALRRTSPSSLARQSYFPRDIGRMMDDVDELFDSMLGDVNDMFYDSSPFQRMNRPSYLLEGRPATAVAPKRPVNTYSITQDEKQVKMVVTVPGAKASDVKLDLDEDNRTLRISGETKLENDGISVHSRFDKSFTLDRNLDISGVAAEFDDGVLTITAPKFEEVKDSVRRIDIVDNSNSDEEVNDVASENKGDEIEGADTDTEVRAEAVTLEQSKENEVKPEADESVIDLDKDEPFPRN</sequence>
<protein>
    <recommendedName>
        <fullName evidence="5">SHSP domain-containing protein</fullName>
    </recommendedName>
</protein>
<dbReference type="Proteomes" id="UP001224775">
    <property type="component" value="Unassembled WGS sequence"/>
</dbReference>
<proteinExistence type="inferred from homology"/>
<keyword evidence="1" id="KW-0346">Stress response</keyword>
<evidence type="ECO:0000313" key="6">
    <source>
        <dbReference type="EMBL" id="KAK1732912.1"/>
    </source>
</evidence>
<dbReference type="InterPro" id="IPR002068">
    <property type="entry name" value="A-crystallin/Hsp20_dom"/>
</dbReference>
<dbReference type="Pfam" id="PF00011">
    <property type="entry name" value="HSP20"/>
    <property type="match status" value="1"/>
</dbReference>
<evidence type="ECO:0000256" key="4">
    <source>
        <dbReference type="SAM" id="MobiDB-lite"/>
    </source>
</evidence>
<dbReference type="PROSITE" id="PS01031">
    <property type="entry name" value="SHSP"/>
    <property type="match status" value="1"/>
</dbReference>
<dbReference type="AlphaFoldDB" id="A0AAD9D421"/>